<gene>
    <name evidence="2" type="ORF">HYG81_09975</name>
</gene>
<keyword evidence="1" id="KW-0812">Transmembrane</keyword>
<evidence type="ECO:0000313" key="2">
    <source>
        <dbReference type="EMBL" id="QLK24451.1"/>
    </source>
</evidence>
<accession>A0A7D6CNQ7</accession>
<dbReference type="AlphaFoldDB" id="A0A7D6CNQ7"/>
<keyword evidence="3" id="KW-1185">Reference proteome</keyword>
<reference evidence="2 3" key="1">
    <citation type="submission" date="2020-07" db="EMBL/GenBank/DDBJ databases">
        <title>Natrinema (YPL30) sp. nov. and Haloterrigena xxxxxx (YPL8) sp. nov., isolated from a salt mine.</title>
        <authorList>
            <person name="Cui H."/>
        </authorList>
    </citation>
    <scope>NUCLEOTIDE SEQUENCE [LARGE SCALE GENOMIC DNA]</scope>
    <source>
        <strain evidence="2 3">YPL13</strain>
    </source>
</reference>
<keyword evidence="1" id="KW-1133">Transmembrane helix</keyword>
<name>A0A7D6CNQ7_9EURY</name>
<protein>
    <submittedName>
        <fullName evidence="2">Uncharacterized protein</fullName>
    </submittedName>
</protein>
<dbReference type="Pfam" id="PF24284">
    <property type="entry name" value="DUF7472"/>
    <property type="match status" value="1"/>
</dbReference>
<dbReference type="Proteomes" id="UP000510869">
    <property type="component" value="Chromosome"/>
</dbReference>
<feature type="transmembrane region" description="Helical" evidence="1">
    <location>
        <begin position="7"/>
        <end position="33"/>
    </location>
</feature>
<dbReference type="EMBL" id="CP059154">
    <property type="protein sequence ID" value="QLK24451.1"/>
    <property type="molecule type" value="Genomic_DNA"/>
</dbReference>
<sequence>MLEREQLIEIVAAVGAVLLMLGAMVAVGSSYGAENSTLSPEGGQMLVAVIGVFILLMTGVGILLAYLLNDPGNGLETSDDDDDADAKGTF</sequence>
<dbReference type="KEGG" id="nay:HYG81_09975"/>
<dbReference type="OrthoDB" id="170376at2157"/>
<feature type="transmembrane region" description="Helical" evidence="1">
    <location>
        <begin position="45"/>
        <end position="68"/>
    </location>
</feature>
<dbReference type="GeneID" id="56143534"/>
<organism evidence="2 3">
    <name type="scientific">Natrinema zhouii</name>
    <dbReference type="NCBI Taxonomy" id="1710539"/>
    <lineage>
        <taxon>Archaea</taxon>
        <taxon>Methanobacteriati</taxon>
        <taxon>Methanobacteriota</taxon>
        <taxon>Stenosarchaea group</taxon>
        <taxon>Halobacteria</taxon>
        <taxon>Halobacteriales</taxon>
        <taxon>Natrialbaceae</taxon>
        <taxon>Natrinema</taxon>
    </lineage>
</organism>
<dbReference type="InterPro" id="IPR055895">
    <property type="entry name" value="DUF7472"/>
</dbReference>
<keyword evidence="1" id="KW-0472">Membrane</keyword>
<evidence type="ECO:0000256" key="1">
    <source>
        <dbReference type="SAM" id="Phobius"/>
    </source>
</evidence>
<proteinExistence type="predicted"/>
<dbReference type="RefSeq" id="WP_180839536.1">
    <property type="nucleotide sequence ID" value="NZ_CP059154.1"/>
</dbReference>
<evidence type="ECO:0000313" key="3">
    <source>
        <dbReference type="Proteomes" id="UP000510869"/>
    </source>
</evidence>